<sequence>MRNVILVNGLPGSGKSTLAARLAPVLGMPLICKDVIKEVVAEVVPAAAGRALGTAAGEMMWTLAAAMSGGVMLESWWFKSRDLPFVVAGLRRCGPASVVEVWCDVPAHVAKERFAARQRHRIHDDRRQLADAWAQWEREAEPLGVAPVVCVDTRGVVDLVGVAERIANARM</sequence>
<dbReference type="Proteomes" id="UP001589894">
    <property type="component" value="Unassembled WGS sequence"/>
</dbReference>
<name>A0ABV6P5A0_9ACTN</name>
<proteinExistence type="predicted"/>
<comment type="caution">
    <text evidence="1">The sequence shown here is derived from an EMBL/GenBank/DDBJ whole genome shotgun (WGS) entry which is preliminary data.</text>
</comment>
<reference evidence="1 2" key="1">
    <citation type="submission" date="2024-09" db="EMBL/GenBank/DDBJ databases">
        <authorList>
            <person name="Sun Q."/>
            <person name="Mori K."/>
        </authorList>
    </citation>
    <scope>NUCLEOTIDE SEQUENCE [LARGE SCALE GENOMIC DNA]</scope>
    <source>
        <strain evidence="1 2">TBRC 2205</strain>
    </source>
</reference>
<evidence type="ECO:0000313" key="1">
    <source>
        <dbReference type="EMBL" id="MFC0567458.1"/>
    </source>
</evidence>
<protein>
    <submittedName>
        <fullName evidence="1">AAA family ATPase</fullName>
    </submittedName>
</protein>
<organism evidence="1 2">
    <name type="scientific">Plantactinospora siamensis</name>
    <dbReference type="NCBI Taxonomy" id="555372"/>
    <lineage>
        <taxon>Bacteria</taxon>
        <taxon>Bacillati</taxon>
        <taxon>Actinomycetota</taxon>
        <taxon>Actinomycetes</taxon>
        <taxon>Micromonosporales</taxon>
        <taxon>Micromonosporaceae</taxon>
        <taxon>Plantactinospora</taxon>
    </lineage>
</organism>
<dbReference type="EMBL" id="JBHLUE010000026">
    <property type="protein sequence ID" value="MFC0567458.1"/>
    <property type="molecule type" value="Genomic_DNA"/>
</dbReference>
<dbReference type="Gene3D" id="3.40.50.300">
    <property type="entry name" value="P-loop containing nucleotide triphosphate hydrolases"/>
    <property type="match status" value="1"/>
</dbReference>
<dbReference type="RefSeq" id="WP_377342763.1">
    <property type="nucleotide sequence ID" value="NZ_JBHLUE010000026.1"/>
</dbReference>
<dbReference type="Pfam" id="PF13671">
    <property type="entry name" value="AAA_33"/>
    <property type="match status" value="1"/>
</dbReference>
<evidence type="ECO:0000313" key="2">
    <source>
        <dbReference type="Proteomes" id="UP001589894"/>
    </source>
</evidence>
<dbReference type="SUPFAM" id="SSF52540">
    <property type="entry name" value="P-loop containing nucleoside triphosphate hydrolases"/>
    <property type="match status" value="1"/>
</dbReference>
<keyword evidence="2" id="KW-1185">Reference proteome</keyword>
<dbReference type="InterPro" id="IPR027417">
    <property type="entry name" value="P-loop_NTPase"/>
</dbReference>
<gene>
    <name evidence="1" type="ORF">ACFFHU_25390</name>
</gene>
<accession>A0ABV6P5A0</accession>